<evidence type="ECO:0000256" key="1">
    <source>
        <dbReference type="ARBA" id="ARBA00004123"/>
    </source>
</evidence>
<dbReference type="FunFam" id="2.20.25.10:FF:000005">
    <property type="entry name" value="DNA-directed RNA polymerase subunit"/>
    <property type="match status" value="1"/>
</dbReference>
<dbReference type="GO" id="GO:0008270">
    <property type="term" value="F:zinc ion binding"/>
    <property type="evidence" value="ECO:0007669"/>
    <property type="project" value="UniProtKB-KW"/>
</dbReference>
<sequence>MCFRESIPNRPDEVGVLGVPLLLFGAGVVGSVVISTADSGIHRLNCPTCPYEFPISGIEIFDRKELPRKQIDDVLGGDGAWDNVDQTTTQCPVDSCGHDKAYFFQLQIRSADEPMTTFYKCVKCGNQWREN</sequence>
<dbReference type="EMBL" id="JAEUBG010004986">
    <property type="protein sequence ID" value="KAH3679251.1"/>
    <property type="molecule type" value="Genomic_DNA"/>
</dbReference>
<keyword evidence="5 11" id="KW-0863">Zinc-finger</keyword>
<keyword evidence="6" id="KW-0862">Zinc</keyword>
<dbReference type="CDD" id="cd10509">
    <property type="entry name" value="Zn-ribbon_RPC11"/>
    <property type="match status" value="1"/>
</dbReference>
<protein>
    <recommendedName>
        <fullName evidence="2">DNA-directed RNA polymerase III subunit RPC10</fullName>
    </recommendedName>
    <alternativeName>
        <fullName evidence="10">DNA-directed RNA polymerases III 12.5 kDa polypeptide</fullName>
    </alternativeName>
    <alternativeName>
        <fullName evidence="9">RNA polymerase III subunit C11</fullName>
    </alternativeName>
</protein>
<keyword evidence="13" id="KW-1133">Transmembrane helix</keyword>
<dbReference type="SMART" id="SM00661">
    <property type="entry name" value="RPOL9"/>
    <property type="match status" value="1"/>
</dbReference>
<dbReference type="PANTHER" id="PTHR11239">
    <property type="entry name" value="DNA-DIRECTED RNA POLYMERASE"/>
    <property type="match status" value="1"/>
</dbReference>
<dbReference type="Proteomes" id="UP000774326">
    <property type="component" value="Unassembled WGS sequence"/>
</dbReference>
<dbReference type="PROSITE" id="PS51133">
    <property type="entry name" value="ZF_TFIIS_2"/>
    <property type="match status" value="1"/>
</dbReference>
<dbReference type="InterPro" id="IPR001222">
    <property type="entry name" value="Znf_TFIIS"/>
</dbReference>
<evidence type="ECO:0000256" key="2">
    <source>
        <dbReference type="ARBA" id="ARBA00020093"/>
    </source>
</evidence>
<gene>
    <name evidence="15" type="ORF">WICPIJ_008651</name>
</gene>
<feature type="domain" description="TFIIS-type" evidence="14">
    <location>
        <begin position="87"/>
        <end position="129"/>
    </location>
</feature>
<comment type="caution">
    <text evidence="15">The sequence shown here is derived from an EMBL/GenBank/DDBJ whole genome shotgun (WGS) entry which is preliminary data.</text>
</comment>
<name>A0A9P8TI63_WICPI</name>
<dbReference type="InterPro" id="IPR012164">
    <property type="entry name" value="Rpa12/Rpb9/Rpc10/TFS"/>
</dbReference>
<comment type="similarity">
    <text evidence="12">Belongs to the archaeal rpoM/eukaryotic RPA12/RPB9/RPC11 RNA polymerase family.</text>
</comment>
<dbReference type="GO" id="GO:0003676">
    <property type="term" value="F:nucleic acid binding"/>
    <property type="evidence" value="ECO:0007669"/>
    <property type="project" value="InterPro"/>
</dbReference>
<evidence type="ECO:0000256" key="3">
    <source>
        <dbReference type="ARBA" id="ARBA00022478"/>
    </source>
</evidence>
<evidence type="ECO:0000256" key="10">
    <source>
        <dbReference type="ARBA" id="ARBA00078207"/>
    </source>
</evidence>
<evidence type="ECO:0000256" key="4">
    <source>
        <dbReference type="ARBA" id="ARBA00022723"/>
    </source>
</evidence>
<dbReference type="AlphaFoldDB" id="A0A9P8TI63"/>
<dbReference type="GO" id="GO:0005666">
    <property type="term" value="C:RNA polymerase III complex"/>
    <property type="evidence" value="ECO:0007669"/>
    <property type="project" value="TreeGrafter"/>
</dbReference>
<evidence type="ECO:0000256" key="7">
    <source>
        <dbReference type="ARBA" id="ARBA00023163"/>
    </source>
</evidence>
<evidence type="ECO:0000256" key="8">
    <source>
        <dbReference type="ARBA" id="ARBA00023242"/>
    </source>
</evidence>
<accession>A0A9P8TI63</accession>
<dbReference type="Gene3D" id="2.20.25.10">
    <property type="match status" value="1"/>
</dbReference>
<evidence type="ECO:0000256" key="9">
    <source>
        <dbReference type="ARBA" id="ARBA00029985"/>
    </source>
</evidence>
<keyword evidence="13" id="KW-0472">Membrane</keyword>
<reference evidence="15" key="1">
    <citation type="journal article" date="2021" name="Open Biol.">
        <title>Shared evolutionary footprints suggest mitochondrial oxidative damage underlies multiple complex I losses in fungi.</title>
        <authorList>
            <person name="Schikora-Tamarit M.A."/>
            <person name="Marcet-Houben M."/>
            <person name="Nosek J."/>
            <person name="Gabaldon T."/>
        </authorList>
    </citation>
    <scope>NUCLEOTIDE SEQUENCE</scope>
    <source>
        <strain evidence="15">CBS2887</strain>
    </source>
</reference>
<dbReference type="SUPFAM" id="SSF57783">
    <property type="entry name" value="Zinc beta-ribbon"/>
    <property type="match status" value="1"/>
</dbReference>
<evidence type="ECO:0000313" key="15">
    <source>
        <dbReference type="EMBL" id="KAH3679251.1"/>
    </source>
</evidence>
<dbReference type="InterPro" id="IPR034014">
    <property type="entry name" value="Zn_ribbon_RPC11_C"/>
</dbReference>
<feature type="transmembrane region" description="Helical" evidence="13">
    <location>
        <begin position="14"/>
        <end position="34"/>
    </location>
</feature>
<evidence type="ECO:0000256" key="6">
    <source>
        <dbReference type="ARBA" id="ARBA00022833"/>
    </source>
</evidence>
<reference evidence="15" key="2">
    <citation type="submission" date="2021-01" db="EMBL/GenBank/DDBJ databases">
        <authorList>
            <person name="Schikora-Tamarit M.A."/>
        </authorList>
    </citation>
    <scope>NUCLEOTIDE SEQUENCE</scope>
    <source>
        <strain evidence="15">CBS2887</strain>
    </source>
</reference>
<keyword evidence="13" id="KW-0812">Transmembrane</keyword>
<dbReference type="GO" id="GO:0006386">
    <property type="term" value="P:termination of RNA polymerase III transcription"/>
    <property type="evidence" value="ECO:0007669"/>
    <property type="project" value="TreeGrafter"/>
</dbReference>
<dbReference type="OrthoDB" id="282152at2759"/>
<dbReference type="PANTHER" id="PTHR11239:SF12">
    <property type="entry name" value="DNA-DIRECTED RNA POLYMERASE III SUBUNIT RPC10"/>
    <property type="match status" value="1"/>
</dbReference>
<evidence type="ECO:0000313" key="16">
    <source>
        <dbReference type="Proteomes" id="UP000774326"/>
    </source>
</evidence>
<dbReference type="InterPro" id="IPR001529">
    <property type="entry name" value="Zn_ribbon_RPB9"/>
</dbReference>
<evidence type="ECO:0000256" key="5">
    <source>
        <dbReference type="ARBA" id="ARBA00022771"/>
    </source>
</evidence>
<evidence type="ECO:0000256" key="13">
    <source>
        <dbReference type="SAM" id="Phobius"/>
    </source>
</evidence>
<organism evidence="15 16">
    <name type="scientific">Wickerhamomyces pijperi</name>
    <name type="common">Yeast</name>
    <name type="synonym">Pichia pijperi</name>
    <dbReference type="NCBI Taxonomy" id="599730"/>
    <lineage>
        <taxon>Eukaryota</taxon>
        <taxon>Fungi</taxon>
        <taxon>Dikarya</taxon>
        <taxon>Ascomycota</taxon>
        <taxon>Saccharomycotina</taxon>
        <taxon>Saccharomycetes</taxon>
        <taxon>Phaffomycetales</taxon>
        <taxon>Wickerhamomycetaceae</taxon>
        <taxon>Wickerhamomyces</taxon>
    </lineage>
</organism>
<comment type="subcellular location">
    <subcellularLocation>
        <location evidence="1">Nucleus</location>
    </subcellularLocation>
</comment>
<keyword evidence="8" id="KW-0539">Nucleus</keyword>
<proteinExistence type="inferred from homology"/>
<evidence type="ECO:0000259" key="14">
    <source>
        <dbReference type="PROSITE" id="PS51133"/>
    </source>
</evidence>
<evidence type="ECO:0000256" key="12">
    <source>
        <dbReference type="RuleBase" id="RU003474"/>
    </source>
</evidence>
<dbReference type="Pfam" id="PF01096">
    <property type="entry name" value="Zn_ribbon_TFIIS"/>
    <property type="match status" value="1"/>
</dbReference>
<evidence type="ECO:0000256" key="11">
    <source>
        <dbReference type="PROSITE-ProRule" id="PRU00472"/>
    </source>
</evidence>
<keyword evidence="7 12" id="KW-0804">Transcription</keyword>
<dbReference type="GO" id="GO:0003899">
    <property type="term" value="F:DNA-directed RNA polymerase activity"/>
    <property type="evidence" value="ECO:0007669"/>
    <property type="project" value="InterPro"/>
</dbReference>
<keyword evidence="16" id="KW-1185">Reference proteome</keyword>
<dbReference type="SMART" id="SM00440">
    <property type="entry name" value="ZnF_C2C2"/>
    <property type="match status" value="1"/>
</dbReference>
<keyword evidence="4 12" id="KW-0479">Metal-binding</keyword>
<keyword evidence="3 12" id="KW-0240">DNA-directed RNA polymerase</keyword>